<name>A0A433QMP2_9FUNG</name>
<evidence type="ECO:0000313" key="1">
    <source>
        <dbReference type="EMBL" id="RUS31037.1"/>
    </source>
</evidence>
<gene>
    <name evidence="1" type="ORF">BC938DRAFT_478575</name>
</gene>
<accession>A0A433QMP2</accession>
<proteinExistence type="predicted"/>
<keyword evidence="2" id="KW-1185">Reference proteome</keyword>
<dbReference type="AlphaFoldDB" id="A0A433QMP2"/>
<protein>
    <submittedName>
        <fullName evidence="1">Uncharacterized protein</fullName>
    </submittedName>
</protein>
<dbReference type="EMBL" id="RBNJ01003341">
    <property type="protein sequence ID" value="RUS31037.1"/>
    <property type="molecule type" value="Genomic_DNA"/>
</dbReference>
<evidence type="ECO:0000313" key="2">
    <source>
        <dbReference type="Proteomes" id="UP000274822"/>
    </source>
</evidence>
<reference evidence="1 2" key="1">
    <citation type="journal article" date="2018" name="New Phytol.">
        <title>Phylogenomics of Endogonaceae and evolution of mycorrhizas within Mucoromycota.</title>
        <authorList>
            <person name="Chang Y."/>
            <person name="Desiro A."/>
            <person name="Na H."/>
            <person name="Sandor L."/>
            <person name="Lipzen A."/>
            <person name="Clum A."/>
            <person name="Barry K."/>
            <person name="Grigoriev I.V."/>
            <person name="Martin F.M."/>
            <person name="Stajich J.E."/>
            <person name="Smith M.E."/>
            <person name="Bonito G."/>
            <person name="Spatafora J.W."/>
        </authorList>
    </citation>
    <scope>NUCLEOTIDE SEQUENCE [LARGE SCALE GENOMIC DNA]</scope>
    <source>
        <strain evidence="1 2">AD002</strain>
    </source>
</reference>
<comment type="caution">
    <text evidence="1">The sequence shown here is derived from an EMBL/GenBank/DDBJ whole genome shotgun (WGS) entry which is preliminary data.</text>
</comment>
<sequence>MIENGYTTLGDIAVLTLYLGQFAKLSKALQKSTNAIRTSWTRCRRSKRIKWRQSGIVEKCCRSILPWVPLAIITYVLHLIDDSVYSRTIDMNCICCICILNQFSLHCLTPLRAKKPRSLLSPLFAMRTFKMTRPAVASDQRVSVACSARYVHYRERRSPVTGTACGSRSSTSCGTTTGMCQNHPDTQNVIVILRLSPHKEDTICPVLKLRTWAMCDRISLNVIGPIPIYIRNANTPARNDAVTRAVHAR</sequence>
<organism evidence="1 2">
    <name type="scientific">Jimgerdemannia flammicorona</name>
    <dbReference type="NCBI Taxonomy" id="994334"/>
    <lineage>
        <taxon>Eukaryota</taxon>
        <taxon>Fungi</taxon>
        <taxon>Fungi incertae sedis</taxon>
        <taxon>Mucoromycota</taxon>
        <taxon>Mucoromycotina</taxon>
        <taxon>Endogonomycetes</taxon>
        <taxon>Endogonales</taxon>
        <taxon>Endogonaceae</taxon>
        <taxon>Jimgerdemannia</taxon>
    </lineage>
</organism>
<dbReference type="Proteomes" id="UP000274822">
    <property type="component" value="Unassembled WGS sequence"/>
</dbReference>